<dbReference type="InterPro" id="IPR043129">
    <property type="entry name" value="ATPase_NBD"/>
</dbReference>
<evidence type="ECO:0000256" key="5">
    <source>
        <dbReference type="HAMAP-Rule" id="MF_02033"/>
    </source>
</evidence>
<dbReference type="InterPro" id="IPR003494">
    <property type="entry name" value="SHS2_FtsA"/>
</dbReference>
<dbReference type="GO" id="GO:0009898">
    <property type="term" value="C:cytoplasmic side of plasma membrane"/>
    <property type="evidence" value="ECO:0007669"/>
    <property type="project" value="UniProtKB-UniRule"/>
</dbReference>
<name>A0AAE5CBG4_9BACT</name>
<gene>
    <name evidence="5 8" type="primary">ftsA</name>
    <name evidence="8" type="ORF">GWO12_05510</name>
</gene>
<evidence type="ECO:0000313" key="8">
    <source>
        <dbReference type="EMBL" id="NIR74553.1"/>
    </source>
</evidence>
<evidence type="ECO:0000256" key="1">
    <source>
        <dbReference type="ARBA" id="ARBA00022475"/>
    </source>
</evidence>
<comment type="function">
    <text evidence="5 6">Cell division protein that is involved in the assembly of the Z ring. May serve as a membrane anchor for the Z ring.</text>
</comment>
<keyword evidence="4 5" id="KW-0131">Cell cycle</keyword>
<dbReference type="Gene3D" id="3.30.420.40">
    <property type="match status" value="1"/>
</dbReference>
<comment type="subunit">
    <text evidence="5">Self-interacts. Interacts with FtsZ.</text>
</comment>
<dbReference type="PANTHER" id="PTHR32432:SF4">
    <property type="entry name" value="CELL DIVISION PROTEIN FTSA"/>
    <property type="match status" value="1"/>
</dbReference>
<dbReference type="GO" id="GO:0032153">
    <property type="term" value="C:cell division site"/>
    <property type="evidence" value="ECO:0007669"/>
    <property type="project" value="UniProtKB-UniRule"/>
</dbReference>
<dbReference type="GO" id="GO:0043093">
    <property type="term" value="P:FtsZ-dependent cytokinesis"/>
    <property type="evidence" value="ECO:0007669"/>
    <property type="project" value="UniProtKB-UniRule"/>
</dbReference>
<dbReference type="PANTHER" id="PTHR32432">
    <property type="entry name" value="CELL DIVISION PROTEIN FTSA-RELATED"/>
    <property type="match status" value="1"/>
</dbReference>
<keyword evidence="2 5" id="KW-0132">Cell division</keyword>
<dbReference type="CDD" id="cd24048">
    <property type="entry name" value="ASKHA_NBD_FtsA"/>
    <property type="match status" value="1"/>
</dbReference>
<dbReference type="InterPro" id="IPR020823">
    <property type="entry name" value="Cell_div_FtsA"/>
</dbReference>
<keyword evidence="3 5" id="KW-0472">Membrane</keyword>
<dbReference type="Pfam" id="PF14450">
    <property type="entry name" value="FtsA"/>
    <property type="match status" value="1"/>
</dbReference>
<dbReference type="Proteomes" id="UP000702544">
    <property type="component" value="Unassembled WGS sequence"/>
</dbReference>
<protein>
    <recommendedName>
        <fullName evidence="5 6">Cell division protein FtsA</fullName>
    </recommendedName>
</protein>
<accession>A0AAE5CBG4</accession>
<dbReference type="PIRSF" id="PIRSF003101">
    <property type="entry name" value="FtsA"/>
    <property type="match status" value="1"/>
</dbReference>
<dbReference type="NCBIfam" id="TIGR01174">
    <property type="entry name" value="ftsA"/>
    <property type="match status" value="1"/>
</dbReference>
<organism evidence="8 9">
    <name type="scientific">Candidatus Kutchimonas denitrificans</name>
    <dbReference type="NCBI Taxonomy" id="3056748"/>
    <lineage>
        <taxon>Bacteria</taxon>
        <taxon>Pseudomonadati</taxon>
        <taxon>Gemmatimonadota</taxon>
        <taxon>Gemmatimonadia</taxon>
        <taxon>Candidatus Palauibacterales</taxon>
        <taxon>Candidatus Palauibacteraceae</taxon>
        <taxon>Candidatus Kutchimonas</taxon>
    </lineage>
</organism>
<dbReference type="HAMAP" id="MF_02033">
    <property type="entry name" value="FtsA"/>
    <property type="match status" value="1"/>
</dbReference>
<sequence>MIATQYLVGALDIGSTKTCAVIGELMLDGEGTTSVKVLGVGQVKPNGIRRDAVSNIEETTEEIRQALRQAELMAGVQPRGLYVGLSAEYVETTSSNGIVAIGADEIDDEDVERVHEVARAVVVPPDRELLHVIPQDYAVDHRGGIQQPVGMVGTRLEADVFMVLAAAAAARNLRKTVARAGYEITQLVLNPLAAGLAVLTAEEREVGSALVMIGGRSTEIAIFHEGKIRHVGVIPCGGVSFTNDLVKGLGIPYAEADRVKERYGVAATHLVDPEQTIEVPGPAPGARKHMPRELLAHIIEQRLDEILTLALHEIERAGYANRLGGGIVLSGGGASLDGTLDVAQSIFTMPVRCSAPGENLTGLADSVRRPKFATAVGLMLFGTAQIQDRLEHGRRPTMKALARVGDWLREFF</sequence>
<proteinExistence type="inferred from homology"/>
<reference evidence="8 9" key="1">
    <citation type="submission" date="2020-01" db="EMBL/GenBank/DDBJ databases">
        <title>Genomes assembled from Gulf of Kutch pelagic sediment metagenomes.</title>
        <authorList>
            <person name="Chandrashekar M."/>
            <person name="Mahajan M.S."/>
            <person name="Dave K.J."/>
            <person name="Vatsa P."/>
            <person name="Nathani N.M."/>
        </authorList>
    </citation>
    <scope>NUCLEOTIDE SEQUENCE [LARGE SCALE GENOMIC DNA]</scope>
    <source>
        <strain evidence="8">KS3-K002</strain>
    </source>
</reference>
<evidence type="ECO:0000259" key="7">
    <source>
        <dbReference type="SMART" id="SM00842"/>
    </source>
</evidence>
<dbReference type="SUPFAM" id="SSF53067">
    <property type="entry name" value="Actin-like ATPase domain"/>
    <property type="match status" value="2"/>
</dbReference>
<dbReference type="EMBL" id="JAACAK010000046">
    <property type="protein sequence ID" value="NIR74553.1"/>
    <property type="molecule type" value="Genomic_DNA"/>
</dbReference>
<evidence type="ECO:0000256" key="2">
    <source>
        <dbReference type="ARBA" id="ARBA00022618"/>
    </source>
</evidence>
<dbReference type="SMART" id="SM00842">
    <property type="entry name" value="FtsA"/>
    <property type="match status" value="1"/>
</dbReference>
<evidence type="ECO:0000313" key="9">
    <source>
        <dbReference type="Proteomes" id="UP000702544"/>
    </source>
</evidence>
<comment type="subcellular location">
    <subcellularLocation>
        <location evidence="5">Cell membrane</location>
        <topology evidence="5">Peripheral membrane protein</topology>
        <orientation evidence="5">Cytoplasmic side</orientation>
    </subcellularLocation>
    <text evidence="5">Localizes to the Z ring in an FtsZ-dependent manner. Targeted to the membrane through a conserved C-terminal amphipathic helix.</text>
</comment>
<dbReference type="Pfam" id="PF02491">
    <property type="entry name" value="SHS2_FTSA"/>
    <property type="match status" value="1"/>
</dbReference>
<dbReference type="AlphaFoldDB" id="A0AAE5CBG4"/>
<evidence type="ECO:0000256" key="6">
    <source>
        <dbReference type="PIRNR" id="PIRNR003101"/>
    </source>
</evidence>
<comment type="caution">
    <text evidence="8">The sequence shown here is derived from an EMBL/GenBank/DDBJ whole genome shotgun (WGS) entry which is preliminary data.</text>
</comment>
<dbReference type="Gene3D" id="3.30.1490.110">
    <property type="match status" value="1"/>
</dbReference>
<evidence type="ECO:0000256" key="3">
    <source>
        <dbReference type="ARBA" id="ARBA00023136"/>
    </source>
</evidence>
<feature type="domain" description="SHS2" evidence="7">
    <location>
        <begin position="8"/>
        <end position="198"/>
    </location>
</feature>
<evidence type="ECO:0000256" key="4">
    <source>
        <dbReference type="ARBA" id="ARBA00023306"/>
    </source>
</evidence>
<dbReference type="InterPro" id="IPR050696">
    <property type="entry name" value="FtsA/MreB"/>
</dbReference>
<comment type="similarity">
    <text evidence="5 6">Belongs to the FtsA/MreB family.</text>
</comment>
<keyword evidence="1 5" id="KW-1003">Cell membrane</keyword>